<proteinExistence type="predicted"/>
<sequence length="225" mass="24784">SPCREIVNVDSNQTKCRCGTKCTDEGLRTVTDPEHSREELVNLDNTKNMHNFNLNGHHSVDIVQFLDATHKQLMNILQTSAAGSNMDCVSKDIVSHGLMQPSHKFSQKSYEFSLPSHGSMQPSHKSAQKLCKFSLPSQGSSESSKMSKLKKKQELKDIILSDIKSNTSETNVTSNLDSNVAELSHRCLVSATSGKTELQNSTVSVKDRPCPLLKTVLKDSISPLL</sequence>
<dbReference type="EMBL" id="HACG01015500">
    <property type="protein sequence ID" value="CEK62365.1"/>
    <property type="molecule type" value="Transcribed_RNA"/>
</dbReference>
<protein>
    <submittedName>
        <fullName evidence="1">Uncharacterized protein</fullName>
    </submittedName>
</protein>
<accession>A0A0B6Z3T2</accession>
<feature type="non-terminal residue" evidence="1">
    <location>
        <position position="1"/>
    </location>
</feature>
<dbReference type="AlphaFoldDB" id="A0A0B6Z3T2"/>
<name>A0A0B6Z3T2_9EUPU</name>
<evidence type="ECO:0000313" key="1">
    <source>
        <dbReference type="EMBL" id="CEK62365.1"/>
    </source>
</evidence>
<reference evidence="1" key="1">
    <citation type="submission" date="2014-12" db="EMBL/GenBank/DDBJ databases">
        <title>Insight into the proteome of Arion vulgaris.</title>
        <authorList>
            <person name="Aradska J."/>
            <person name="Bulat T."/>
            <person name="Smidak R."/>
            <person name="Sarate P."/>
            <person name="Gangsoo J."/>
            <person name="Sialana F."/>
            <person name="Bilban M."/>
            <person name="Lubec G."/>
        </authorList>
    </citation>
    <scope>NUCLEOTIDE SEQUENCE</scope>
    <source>
        <tissue evidence="1">Skin</tissue>
    </source>
</reference>
<organism evidence="1">
    <name type="scientific">Arion vulgaris</name>
    <dbReference type="NCBI Taxonomy" id="1028688"/>
    <lineage>
        <taxon>Eukaryota</taxon>
        <taxon>Metazoa</taxon>
        <taxon>Spiralia</taxon>
        <taxon>Lophotrochozoa</taxon>
        <taxon>Mollusca</taxon>
        <taxon>Gastropoda</taxon>
        <taxon>Heterobranchia</taxon>
        <taxon>Euthyneura</taxon>
        <taxon>Panpulmonata</taxon>
        <taxon>Eupulmonata</taxon>
        <taxon>Stylommatophora</taxon>
        <taxon>Helicina</taxon>
        <taxon>Arionoidea</taxon>
        <taxon>Arionidae</taxon>
        <taxon>Arion</taxon>
    </lineage>
</organism>
<gene>
    <name evidence="1" type="primary">ORF44977</name>
</gene>
<feature type="non-terminal residue" evidence="1">
    <location>
        <position position="225"/>
    </location>
</feature>